<dbReference type="PANTHER" id="PTHR45772">
    <property type="entry name" value="CONSERVED COMPONENT OF ABC TRANSPORTER FOR NATURAL AMINO ACIDS-RELATED"/>
    <property type="match status" value="1"/>
</dbReference>
<dbReference type="Gene3D" id="3.40.50.300">
    <property type="entry name" value="P-loop containing nucleotide triphosphate hydrolases"/>
    <property type="match status" value="1"/>
</dbReference>
<dbReference type="GO" id="GO:0005524">
    <property type="term" value="F:ATP binding"/>
    <property type="evidence" value="ECO:0007669"/>
    <property type="project" value="UniProtKB-KW"/>
</dbReference>
<gene>
    <name evidence="5" type="ORF">E9232_007034</name>
</gene>
<keyword evidence="3 5" id="KW-0067">ATP-binding</keyword>
<evidence type="ECO:0000256" key="3">
    <source>
        <dbReference type="ARBA" id="ARBA00022840"/>
    </source>
</evidence>
<keyword evidence="1" id="KW-0813">Transport</keyword>
<dbReference type="Pfam" id="PF00005">
    <property type="entry name" value="ABC_tran"/>
    <property type="match status" value="1"/>
</dbReference>
<keyword evidence="6" id="KW-1185">Reference proteome</keyword>
<evidence type="ECO:0000256" key="1">
    <source>
        <dbReference type="ARBA" id="ARBA00022448"/>
    </source>
</evidence>
<organism evidence="5 6">
    <name type="scientific">Inquilinus ginsengisoli</name>
    <dbReference type="NCBI Taxonomy" id="363840"/>
    <lineage>
        <taxon>Bacteria</taxon>
        <taxon>Pseudomonadati</taxon>
        <taxon>Pseudomonadota</taxon>
        <taxon>Alphaproteobacteria</taxon>
        <taxon>Rhodospirillales</taxon>
        <taxon>Rhodospirillaceae</taxon>
        <taxon>Inquilinus</taxon>
    </lineage>
</organism>
<proteinExistence type="predicted"/>
<dbReference type="SUPFAM" id="SSF52540">
    <property type="entry name" value="P-loop containing nucleoside triphosphate hydrolases"/>
    <property type="match status" value="1"/>
</dbReference>
<protein>
    <submittedName>
        <fullName evidence="5">Branched-chain amino acid transport system ATP-binding protein</fullName>
    </submittedName>
</protein>
<dbReference type="EMBL" id="JAVDPW010000020">
    <property type="protein sequence ID" value="MDR6294480.1"/>
    <property type="molecule type" value="Genomic_DNA"/>
</dbReference>
<dbReference type="InterPro" id="IPR003439">
    <property type="entry name" value="ABC_transporter-like_ATP-bd"/>
</dbReference>
<dbReference type="InterPro" id="IPR051120">
    <property type="entry name" value="ABC_AA/LPS_Transport"/>
</dbReference>
<dbReference type="PANTHER" id="PTHR45772:SF7">
    <property type="entry name" value="AMINO ACID ABC TRANSPORTER ATP-BINDING PROTEIN"/>
    <property type="match status" value="1"/>
</dbReference>
<comment type="caution">
    <text evidence="5">The sequence shown here is derived from an EMBL/GenBank/DDBJ whole genome shotgun (WGS) entry which is preliminary data.</text>
</comment>
<dbReference type="CDD" id="cd03219">
    <property type="entry name" value="ABC_Mj1267_LivG_branched"/>
    <property type="match status" value="1"/>
</dbReference>
<reference evidence="5 6" key="1">
    <citation type="submission" date="2023-07" db="EMBL/GenBank/DDBJ databases">
        <title>Sorghum-associated microbial communities from plants grown in Nebraska, USA.</title>
        <authorList>
            <person name="Schachtman D."/>
        </authorList>
    </citation>
    <scope>NUCLEOTIDE SEQUENCE [LARGE SCALE GENOMIC DNA]</scope>
    <source>
        <strain evidence="5 6">584</strain>
    </source>
</reference>
<feature type="domain" description="ABC transporter" evidence="4">
    <location>
        <begin position="3"/>
        <end position="236"/>
    </location>
</feature>
<keyword evidence="2" id="KW-0547">Nucleotide-binding</keyword>
<evidence type="ECO:0000313" key="5">
    <source>
        <dbReference type="EMBL" id="MDR6294480.1"/>
    </source>
</evidence>
<dbReference type="InterPro" id="IPR027417">
    <property type="entry name" value="P-loop_NTPase"/>
</dbReference>
<dbReference type="SMART" id="SM00382">
    <property type="entry name" value="AAA"/>
    <property type="match status" value="1"/>
</dbReference>
<sequence>MLLALQDLHKAYGSLVVTDGVSLSVTQGEALGVIGPNGAGKTTLFGLITGAVRPDAGSIRLDGQDITALPAAQRCLAGICRSHQIPHPFEKLTVFENLLVGACFGRRMREADAADWCAEVLELTGLLPKANRLGGSLTLLDRKRLELARALATRPRLLLLDEIAGGLTEAECQALVGTVAAIHRGGTTIIWIEHIVHALLAVVGRLTVLNFGRKIAEGEARGVMDLAEVREIYLGSPV</sequence>
<dbReference type="RefSeq" id="WP_309802027.1">
    <property type="nucleotide sequence ID" value="NZ_JAVDPW010000020.1"/>
</dbReference>
<dbReference type="Proteomes" id="UP001262410">
    <property type="component" value="Unassembled WGS sequence"/>
</dbReference>
<dbReference type="PROSITE" id="PS50893">
    <property type="entry name" value="ABC_TRANSPORTER_2"/>
    <property type="match status" value="1"/>
</dbReference>
<evidence type="ECO:0000313" key="6">
    <source>
        <dbReference type="Proteomes" id="UP001262410"/>
    </source>
</evidence>
<dbReference type="InterPro" id="IPR003593">
    <property type="entry name" value="AAA+_ATPase"/>
</dbReference>
<accession>A0ABU1K3T4</accession>
<evidence type="ECO:0000259" key="4">
    <source>
        <dbReference type="PROSITE" id="PS50893"/>
    </source>
</evidence>
<evidence type="ECO:0000256" key="2">
    <source>
        <dbReference type="ARBA" id="ARBA00022741"/>
    </source>
</evidence>
<name>A0ABU1K3T4_9PROT</name>